<dbReference type="EMBL" id="CXWD01000023">
    <property type="protein sequence ID" value="CTQ75810.1"/>
    <property type="molecule type" value="Genomic_DNA"/>
</dbReference>
<keyword evidence="1" id="KW-0812">Transmembrane</keyword>
<dbReference type="STRING" id="388408.LAX5112_04368"/>
<keyword evidence="3" id="KW-1185">Reference proteome</keyword>
<evidence type="ECO:0000313" key="2">
    <source>
        <dbReference type="EMBL" id="CTQ75810.1"/>
    </source>
</evidence>
<keyword evidence="1" id="KW-0472">Membrane</keyword>
<evidence type="ECO:0000313" key="3">
    <source>
        <dbReference type="Proteomes" id="UP000053235"/>
    </source>
</evidence>
<organism evidence="2 3">
    <name type="scientific">Roseibium alexandrii</name>
    <dbReference type="NCBI Taxonomy" id="388408"/>
    <lineage>
        <taxon>Bacteria</taxon>
        <taxon>Pseudomonadati</taxon>
        <taxon>Pseudomonadota</taxon>
        <taxon>Alphaproteobacteria</taxon>
        <taxon>Hyphomicrobiales</taxon>
        <taxon>Stappiaceae</taxon>
        <taxon>Roseibium</taxon>
    </lineage>
</organism>
<sequence>MMSNTETLQDQENGPNRFVLGSAGLLALLSASCCVLPIGLSIIGLGGSWLTMLGPFVAYRIEILAVVGLVLVWGWFRLWKKWNCARGNRSTLSILSLTTLAFALALSSPIWEGEVTRTMFALWQSTRS</sequence>
<name>A0A0M7ANL5_9HYPH</name>
<reference evidence="3" key="1">
    <citation type="submission" date="2015-07" db="EMBL/GenBank/DDBJ databases">
        <authorList>
            <person name="Rodrigo-Torres Lidia"/>
            <person name="Arahal R.David."/>
        </authorList>
    </citation>
    <scope>NUCLEOTIDE SEQUENCE [LARGE SCALE GENOMIC DNA]</scope>
    <source>
        <strain evidence="3">CECT 5112</strain>
    </source>
</reference>
<dbReference type="Proteomes" id="UP000053235">
    <property type="component" value="Unassembled WGS sequence"/>
</dbReference>
<keyword evidence="1" id="KW-1133">Transmembrane helix</keyword>
<dbReference type="AlphaFoldDB" id="A0A0M7ANL5"/>
<proteinExistence type="predicted"/>
<gene>
    <name evidence="2" type="ORF">LAX5112_04368</name>
</gene>
<feature type="transmembrane region" description="Helical" evidence="1">
    <location>
        <begin position="57"/>
        <end position="79"/>
    </location>
</feature>
<protein>
    <submittedName>
        <fullName evidence="2">Putative mercuric transport protein</fullName>
    </submittedName>
</protein>
<feature type="transmembrane region" description="Helical" evidence="1">
    <location>
        <begin position="91"/>
        <end position="111"/>
    </location>
</feature>
<accession>A0A0M7ANL5</accession>
<feature type="transmembrane region" description="Helical" evidence="1">
    <location>
        <begin position="20"/>
        <end position="45"/>
    </location>
</feature>
<evidence type="ECO:0000256" key="1">
    <source>
        <dbReference type="SAM" id="Phobius"/>
    </source>
</evidence>